<feature type="region of interest" description="Disordered" evidence="1">
    <location>
        <begin position="67"/>
        <end position="170"/>
    </location>
</feature>
<evidence type="ECO:0000313" key="3">
    <source>
        <dbReference type="Proteomes" id="UP000673552"/>
    </source>
</evidence>
<keyword evidence="3" id="KW-1185">Reference proteome</keyword>
<protein>
    <submittedName>
        <fullName evidence="2">Uncharacterized protein</fullName>
    </submittedName>
</protein>
<dbReference type="OrthoDB" id="263580at2759"/>
<feature type="compositionally biased region" description="Basic and acidic residues" evidence="1">
    <location>
        <begin position="91"/>
        <end position="102"/>
    </location>
</feature>
<dbReference type="KEGG" id="lmat:92514417"/>
<dbReference type="EMBL" id="JAFEUZ010000029">
    <property type="protein sequence ID" value="KAG5473766.1"/>
    <property type="molecule type" value="Genomic_DNA"/>
</dbReference>
<accession>A0A836KGZ5</accession>
<reference evidence="3" key="2">
    <citation type="journal article" date="2021" name="Sci. Data">
        <title>Chromosome-scale genome sequencing, assembly and annotation of six genomes from subfamily Leishmaniinae.</title>
        <authorList>
            <person name="Almutairi H."/>
            <person name="Urbaniak M.D."/>
            <person name="Bates M.D."/>
            <person name="Jariyapan N."/>
            <person name="Kwakye-Nuako G."/>
            <person name="Thomaz Soccol V."/>
            <person name="Al-Salem W.S."/>
            <person name="Dillon R.J."/>
            <person name="Bates P.A."/>
            <person name="Gatherer D."/>
        </authorList>
    </citation>
    <scope>NUCLEOTIDE SEQUENCE [LARGE SCALE GENOMIC DNA]</scope>
</reference>
<evidence type="ECO:0000313" key="2">
    <source>
        <dbReference type="EMBL" id="KAG5473766.1"/>
    </source>
</evidence>
<gene>
    <name evidence="2" type="ORF">LSCM1_04396</name>
</gene>
<comment type="caution">
    <text evidence="2">The sequence shown here is derived from an EMBL/GenBank/DDBJ whole genome shotgun (WGS) entry which is preliminary data.</text>
</comment>
<dbReference type="GeneID" id="92514417"/>
<name>A0A836KGZ5_9TRYP</name>
<feature type="compositionally biased region" description="Low complexity" evidence="1">
    <location>
        <begin position="122"/>
        <end position="136"/>
    </location>
</feature>
<proteinExistence type="predicted"/>
<reference evidence="3" key="1">
    <citation type="journal article" date="2021" name="Microbiol. Resour. Announc.">
        <title>LGAAP: Leishmaniinae Genome Assembly and Annotation Pipeline.</title>
        <authorList>
            <person name="Almutairi H."/>
            <person name="Urbaniak M.D."/>
            <person name="Bates M.D."/>
            <person name="Jariyapan N."/>
            <person name="Kwakye-Nuako G."/>
            <person name="Thomaz-Soccol V."/>
            <person name="Al-Salem W.S."/>
            <person name="Dillon R.J."/>
            <person name="Bates P.A."/>
            <person name="Gatherer D."/>
        </authorList>
    </citation>
    <scope>NUCLEOTIDE SEQUENCE [LARGE SCALE GENOMIC DNA]</scope>
</reference>
<organism evidence="2 3">
    <name type="scientific">Leishmania martiniquensis</name>
    <dbReference type="NCBI Taxonomy" id="1580590"/>
    <lineage>
        <taxon>Eukaryota</taxon>
        <taxon>Discoba</taxon>
        <taxon>Euglenozoa</taxon>
        <taxon>Kinetoplastea</taxon>
        <taxon>Metakinetoplastina</taxon>
        <taxon>Trypanosomatida</taxon>
        <taxon>Trypanosomatidae</taxon>
        <taxon>Leishmaniinae</taxon>
        <taxon>Leishmania</taxon>
    </lineage>
</organism>
<dbReference type="Proteomes" id="UP000673552">
    <property type="component" value="Unassembled WGS sequence"/>
</dbReference>
<evidence type="ECO:0000256" key="1">
    <source>
        <dbReference type="SAM" id="MobiDB-lite"/>
    </source>
</evidence>
<dbReference type="AlphaFoldDB" id="A0A836KGZ5"/>
<sequence length="170" mass="18676">MTGVAYIVRCQHCGVARKSYNDPRRGISVIECKRPCGDSHYDWTYIQTIPESEVWPLPKIEENAIPVYVRPTHPPQSPPSSSVQGRSTRRPCNDLPKDKGEKLQFSSEGRASIARPTPILAGCSAHDASSSSGDSHITPALQKAKAHRPRVTAPIATRPKSRQKQGCPLQ</sequence>
<dbReference type="RefSeq" id="XP_067177000.1">
    <property type="nucleotide sequence ID" value="XM_067321905.1"/>
</dbReference>